<organism evidence="4">
    <name type="scientific">Absidia glauca</name>
    <name type="common">Pin mould</name>
    <dbReference type="NCBI Taxonomy" id="4829"/>
    <lineage>
        <taxon>Eukaryota</taxon>
        <taxon>Fungi</taxon>
        <taxon>Fungi incertae sedis</taxon>
        <taxon>Mucoromycota</taxon>
        <taxon>Mucoromycotina</taxon>
        <taxon>Mucoromycetes</taxon>
        <taxon>Mucorales</taxon>
        <taxon>Cunninghamellaceae</taxon>
        <taxon>Absidia</taxon>
    </lineage>
</organism>
<dbReference type="EMBL" id="LT554731">
    <property type="protein sequence ID" value="SAM07236.1"/>
    <property type="molecule type" value="Genomic_DNA"/>
</dbReference>
<dbReference type="InterPro" id="IPR029184">
    <property type="entry name" value="Sas4_dom"/>
</dbReference>
<protein>
    <recommendedName>
        <fullName evidence="3">Something about silencing protein 4 domain-containing protein</fullName>
    </recommendedName>
</protein>
<evidence type="ECO:0000256" key="2">
    <source>
        <dbReference type="SAM" id="MobiDB-lite"/>
    </source>
</evidence>
<feature type="compositionally biased region" description="Low complexity" evidence="2">
    <location>
        <begin position="199"/>
        <end position="213"/>
    </location>
</feature>
<evidence type="ECO:0000313" key="4">
    <source>
        <dbReference type="EMBL" id="SAM07236.1"/>
    </source>
</evidence>
<feature type="coiled-coil region" evidence="1">
    <location>
        <begin position="99"/>
        <end position="133"/>
    </location>
</feature>
<proteinExistence type="predicted"/>
<dbReference type="STRING" id="4829.A0A168RQ44"/>
<evidence type="ECO:0000256" key="1">
    <source>
        <dbReference type="SAM" id="Coils"/>
    </source>
</evidence>
<gene>
    <name evidence="4" type="primary">ABSGL_12875.1 scaffold 13518</name>
</gene>
<feature type="region of interest" description="Disordered" evidence="2">
    <location>
        <begin position="197"/>
        <end position="286"/>
    </location>
</feature>
<dbReference type="OrthoDB" id="2555515at2759"/>
<feature type="compositionally biased region" description="Polar residues" evidence="2">
    <location>
        <begin position="217"/>
        <end position="231"/>
    </location>
</feature>
<name>A0A168RQ44_ABSGL</name>
<dbReference type="Proteomes" id="UP000078561">
    <property type="component" value="Unassembled WGS sequence"/>
</dbReference>
<feature type="domain" description="Something about silencing protein 4" evidence="3">
    <location>
        <begin position="89"/>
        <end position="163"/>
    </location>
</feature>
<keyword evidence="5" id="KW-1185">Reference proteome</keyword>
<sequence length="350" mass="39080">MVEERHKRALPARHSFLTDAVSSVLESQSKSQMPQIDSRTILKLDQDTSFCKLHNESTKTCASSTIVPQPVFRVLPHRRPVKNKESVALSDEYYLSRHRKHEMEEKKQKNREKERLEHELYQQKQLVERLTTLDKSTLASIVSSLRPITNSKDTIAHSSMTSMELDRLHHILLQDARDQMYRYERLGLGRKRGQGFAVAMSTATAPSTTSPPHTTDRNSSPPTIVASSSPNDLAPSKSTPPPPPSFASSSSSPPPPPPQLLSKKSTVIESSSVSAPTSRRTASTMNPTKESIVLKHFQSQNPQQHRPLGGGKRKSLRTAIAFGEKIPAMDDGEFMLPQDMFGDLMAKRKI</sequence>
<evidence type="ECO:0000313" key="5">
    <source>
        <dbReference type="Proteomes" id="UP000078561"/>
    </source>
</evidence>
<dbReference type="Gene3D" id="6.10.250.3170">
    <property type="match status" value="1"/>
</dbReference>
<dbReference type="AlphaFoldDB" id="A0A168RQ44"/>
<dbReference type="InParanoid" id="A0A168RQ44"/>
<keyword evidence="1" id="KW-0175">Coiled coil</keyword>
<dbReference type="Pfam" id="PF15460">
    <property type="entry name" value="SAS4"/>
    <property type="match status" value="1"/>
</dbReference>
<accession>A0A168RQ44</accession>
<feature type="compositionally biased region" description="Polar residues" evidence="2">
    <location>
        <begin position="262"/>
        <end position="286"/>
    </location>
</feature>
<reference evidence="4" key="1">
    <citation type="submission" date="2016-04" db="EMBL/GenBank/DDBJ databases">
        <authorList>
            <person name="Evans L.H."/>
            <person name="Alamgir A."/>
            <person name="Owens N."/>
            <person name="Weber N.D."/>
            <person name="Virtaneva K."/>
            <person name="Barbian K."/>
            <person name="Babar A."/>
            <person name="Rosenke K."/>
        </authorList>
    </citation>
    <scope>NUCLEOTIDE SEQUENCE [LARGE SCALE GENOMIC DNA]</scope>
    <source>
        <strain evidence="4">CBS 101.48</strain>
    </source>
</reference>
<evidence type="ECO:0000259" key="3">
    <source>
        <dbReference type="Pfam" id="PF15460"/>
    </source>
</evidence>